<sequence length="97" mass="11072">MDQTQPGSKVTTTVQLTLHLDDYCNILREEQRYCVAEVNVRLVENSTKQVCMTDCGPTTRCCLEEILRHRHRSWMIVTGMVTGLGWVIEASSQVLDE</sequence>
<accession>A0A8J5MXC4</accession>
<organism evidence="1 2">
    <name type="scientific">Homarus americanus</name>
    <name type="common">American lobster</name>
    <dbReference type="NCBI Taxonomy" id="6706"/>
    <lineage>
        <taxon>Eukaryota</taxon>
        <taxon>Metazoa</taxon>
        <taxon>Ecdysozoa</taxon>
        <taxon>Arthropoda</taxon>
        <taxon>Crustacea</taxon>
        <taxon>Multicrustacea</taxon>
        <taxon>Malacostraca</taxon>
        <taxon>Eumalacostraca</taxon>
        <taxon>Eucarida</taxon>
        <taxon>Decapoda</taxon>
        <taxon>Pleocyemata</taxon>
        <taxon>Astacidea</taxon>
        <taxon>Nephropoidea</taxon>
        <taxon>Nephropidae</taxon>
        <taxon>Homarus</taxon>
    </lineage>
</organism>
<name>A0A8J5MXC4_HOMAM</name>
<dbReference type="AlphaFoldDB" id="A0A8J5MXC4"/>
<dbReference type="Proteomes" id="UP000747542">
    <property type="component" value="Unassembled WGS sequence"/>
</dbReference>
<protein>
    <submittedName>
        <fullName evidence="1">Uncharacterized protein</fullName>
    </submittedName>
</protein>
<comment type="caution">
    <text evidence="1">The sequence shown here is derived from an EMBL/GenBank/DDBJ whole genome shotgun (WGS) entry which is preliminary data.</text>
</comment>
<proteinExistence type="predicted"/>
<dbReference type="EMBL" id="JAHLQT010021080">
    <property type="protein sequence ID" value="KAG7167990.1"/>
    <property type="molecule type" value="Genomic_DNA"/>
</dbReference>
<reference evidence="1" key="1">
    <citation type="journal article" date="2021" name="Sci. Adv.">
        <title>The American lobster genome reveals insights on longevity, neural, and immune adaptations.</title>
        <authorList>
            <person name="Polinski J.M."/>
            <person name="Zimin A.V."/>
            <person name="Clark K.F."/>
            <person name="Kohn A.B."/>
            <person name="Sadowski N."/>
            <person name="Timp W."/>
            <person name="Ptitsyn A."/>
            <person name="Khanna P."/>
            <person name="Romanova D.Y."/>
            <person name="Williams P."/>
            <person name="Greenwood S.J."/>
            <person name="Moroz L.L."/>
            <person name="Walt D.R."/>
            <person name="Bodnar A.G."/>
        </authorList>
    </citation>
    <scope>NUCLEOTIDE SEQUENCE</scope>
    <source>
        <strain evidence="1">GMGI-L3</strain>
    </source>
</reference>
<evidence type="ECO:0000313" key="1">
    <source>
        <dbReference type="EMBL" id="KAG7167990.1"/>
    </source>
</evidence>
<gene>
    <name evidence="1" type="ORF">Hamer_G018420</name>
</gene>
<evidence type="ECO:0000313" key="2">
    <source>
        <dbReference type="Proteomes" id="UP000747542"/>
    </source>
</evidence>
<keyword evidence="2" id="KW-1185">Reference proteome</keyword>